<proteinExistence type="predicted"/>
<dbReference type="AlphaFoldDB" id="A0A183JUU2"/>
<keyword evidence="2" id="KW-1185">Reference proteome</keyword>
<dbReference type="EMBL" id="UZAK01014632">
    <property type="protein sequence ID" value="VDP04521.1"/>
    <property type="molecule type" value="Genomic_DNA"/>
</dbReference>
<evidence type="ECO:0000313" key="3">
    <source>
        <dbReference type="WBParaSite" id="SCUD_0000648501-mRNA-1"/>
    </source>
</evidence>
<evidence type="ECO:0000313" key="1">
    <source>
        <dbReference type="EMBL" id="VDP04521.1"/>
    </source>
</evidence>
<protein>
    <submittedName>
        <fullName evidence="1 3">Uncharacterized protein</fullName>
    </submittedName>
</protein>
<dbReference type="WBParaSite" id="SCUD_0000648501-mRNA-1">
    <property type="protein sequence ID" value="SCUD_0000648501-mRNA-1"/>
    <property type="gene ID" value="SCUD_0000648501"/>
</dbReference>
<dbReference type="Proteomes" id="UP000279833">
    <property type="component" value="Unassembled WGS sequence"/>
</dbReference>
<accession>A0A183JUU2</accession>
<sequence>MMSAKLYNHPSKHISSNESSHPFTKCNLEIFSPPTLHNSKLNRLLPYFLSDNSDNNDSFRKNNFTMDGLIISETLTSSDEALYTDYKARGFMNNNNKQNVESSRSFPRLWAGMNSILSGHWNSLFNTRHLKSFKSGHTKTSTTTTGFTPTSNVQLISESESVKVSLLTLFVFKQIRIFFLFFLRMLQ</sequence>
<reference evidence="1 2" key="2">
    <citation type="submission" date="2018-11" db="EMBL/GenBank/DDBJ databases">
        <authorList>
            <consortium name="Pathogen Informatics"/>
        </authorList>
    </citation>
    <scope>NUCLEOTIDE SEQUENCE [LARGE SCALE GENOMIC DNA]</scope>
    <source>
        <strain evidence="1">Dakar</strain>
        <strain evidence="2">Dakar, Senegal</strain>
    </source>
</reference>
<evidence type="ECO:0000313" key="2">
    <source>
        <dbReference type="Proteomes" id="UP000279833"/>
    </source>
</evidence>
<reference evidence="3" key="1">
    <citation type="submission" date="2016-06" db="UniProtKB">
        <authorList>
            <consortium name="WormBaseParasite"/>
        </authorList>
    </citation>
    <scope>IDENTIFICATION</scope>
</reference>
<gene>
    <name evidence="1" type="ORF">SCUD_LOCUS6485</name>
</gene>
<organism evidence="3">
    <name type="scientific">Schistosoma curassoni</name>
    <dbReference type="NCBI Taxonomy" id="6186"/>
    <lineage>
        <taxon>Eukaryota</taxon>
        <taxon>Metazoa</taxon>
        <taxon>Spiralia</taxon>
        <taxon>Lophotrochozoa</taxon>
        <taxon>Platyhelminthes</taxon>
        <taxon>Trematoda</taxon>
        <taxon>Digenea</taxon>
        <taxon>Strigeidida</taxon>
        <taxon>Schistosomatoidea</taxon>
        <taxon>Schistosomatidae</taxon>
        <taxon>Schistosoma</taxon>
    </lineage>
</organism>
<name>A0A183JUU2_9TREM</name>